<gene>
    <name evidence="3" type="ORF">OMP38_19600</name>
</gene>
<comment type="caution">
    <text evidence="3">The sequence shown here is derived from an EMBL/GenBank/DDBJ whole genome shotgun (WGS) entry which is preliminary data.</text>
</comment>
<feature type="region of interest" description="Disordered" evidence="1">
    <location>
        <begin position="28"/>
        <end position="49"/>
    </location>
</feature>
<proteinExistence type="predicted"/>
<dbReference type="Proteomes" id="UP001153387">
    <property type="component" value="Unassembled WGS sequence"/>
</dbReference>
<dbReference type="InterPro" id="IPR028082">
    <property type="entry name" value="Peripla_BP_I"/>
</dbReference>
<evidence type="ECO:0000313" key="3">
    <source>
        <dbReference type="EMBL" id="MDG0792827.1"/>
    </source>
</evidence>
<dbReference type="RefSeq" id="WP_277566579.1">
    <property type="nucleotide sequence ID" value="NZ_JAPDHZ010000003.1"/>
</dbReference>
<keyword evidence="2" id="KW-0732">Signal</keyword>
<dbReference type="InterPro" id="IPR007487">
    <property type="entry name" value="ABC_transpt-TYRBP-like"/>
</dbReference>
<protein>
    <submittedName>
        <fullName evidence="3">ABC transporter substrate-binding protein</fullName>
    </submittedName>
</protein>
<organism evidence="3 4">
    <name type="scientific">Cohnella ginsengisoli</name>
    <dbReference type="NCBI Taxonomy" id="425004"/>
    <lineage>
        <taxon>Bacteria</taxon>
        <taxon>Bacillati</taxon>
        <taxon>Bacillota</taxon>
        <taxon>Bacilli</taxon>
        <taxon>Bacillales</taxon>
        <taxon>Paenibacillaceae</taxon>
        <taxon>Cohnella</taxon>
    </lineage>
</organism>
<dbReference type="PANTHER" id="PTHR35271:SF1">
    <property type="entry name" value="ABC TRANSPORTER, SUBSTRATE-BINDING LIPOPROTEIN"/>
    <property type="match status" value="1"/>
</dbReference>
<evidence type="ECO:0000313" key="4">
    <source>
        <dbReference type="Proteomes" id="UP001153387"/>
    </source>
</evidence>
<accession>A0A9X4KLV2</accession>
<dbReference type="EMBL" id="JAPDHZ010000003">
    <property type="protein sequence ID" value="MDG0792827.1"/>
    <property type="molecule type" value="Genomic_DNA"/>
</dbReference>
<dbReference type="AlphaFoldDB" id="A0A9X4KLV2"/>
<name>A0A9X4KLV2_9BACL</name>
<dbReference type="PROSITE" id="PS51257">
    <property type="entry name" value="PROKAR_LIPOPROTEIN"/>
    <property type="match status" value="1"/>
</dbReference>
<keyword evidence="4" id="KW-1185">Reference proteome</keyword>
<feature type="signal peptide" evidence="2">
    <location>
        <begin position="1"/>
        <end position="19"/>
    </location>
</feature>
<evidence type="ECO:0000256" key="2">
    <source>
        <dbReference type="SAM" id="SignalP"/>
    </source>
</evidence>
<dbReference type="SUPFAM" id="SSF53822">
    <property type="entry name" value="Periplasmic binding protein-like I"/>
    <property type="match status" value="1"/>
</dbReference>
<dbReference type="Gene3D" id="3.40.50.2300">
    <property type="match status" value="2"/>
</dbReference>
<sequence length="360" mass="37825">MKKRIWASALLSLAMLATAGCGAKGNGNNENGAASPSASPSAGASASASASAPADDKTYSIAISQIVEHPSLDATREGFIAALKDAGLEEGKNLKISLNNAQGDQNTNLSIGQKIASEKYDLVFGIATPSAVALAQYVKNTPILFAAVTDPLDAKLVTNLDKPGANISGISDTNPVAVQQLMDFIASDFPNVKKVGLVINEGESNAVVMAKNAEEQLKKHNIELVKAPVTNTSEVKQAAESLVGRADALFITLDNTVVSSVDAIIKVANDNHLPFFSSDRDTVEKGAFATYGFKYYDHGYQAGQMAVEVLKNGANIGDMKVGMQEKLDLILNLKAAAAQNITVTDDMKSKVQDPTNNIIQ</sequence>
<dbReference type="PANTHER" id="PTHR35271">
    <property type="entry name" value="ABC TRANSPORTER, SUBSTRATE-BINDING LIPOPROTEIN-RELATED"/>
    <property type="match status" value="1"/>
</dbReference>
<dbReference type="Pfam" id="PF04392">
    <property type="entry name" value="ABC_sub_bind"/>
    <property type="match status" value="1"/>
</dbReference>
<reference evidence="3 4" key="1">
    <citation type="submission" date="2022-10" db="EMBL/GenBank/DDBJ databases">
        <title>Comparative genomic analysis of Cohnella hashimotonis sp. nov., isolated from the International Space Station.</title>
        <authorList>
            <person name="Simpson A."/>
            <person name="Venkateswaran K."/>
        </authorList>
    </citation>
    <scope>NUCLEOTIDE SEQUENCE [LARGE SCALE GENOMIC DNA]</scope>
    <source>
        <strain evidence="3 4">DSM 18997</strain>
    </source>
</reference>
<evidence type="ECO:0000256" key="1">
    <source>
        <dbReference type="SAM" id="MobiDB-lite"/>
    </source>
</evidence>
<feature type="chain" id="PRO_5040774717" evidence="2">
    <location>
        <begin position="20"/>
        <end position="360"/>
    </location>
</feature>
<dbReference type="CDD" id="cd06325">
    <property type="entry name" value="PBP1_ABC_unchar_transporter"/>
    <property type="match status" value="1"/>
</dbReference>